<dbReference type="EnsemblMetazoa" id="HelroT177047">
    <property type="protein sequence ID" value="HelroP177047"/>
    <property type="gene ID" value="HelroG177047"/>
</dbReference>
<proteinExistence type="predicted"/>
<reference evidence="4" key="1">
    <citation type="submission" date="2012-12" db="EMBL/GenBank/DDBJ databases">
        <authorList>
            <person name="Hellsten U."/>
            <person name="Grimwood J."/>
            <person name="Chapman J.A."/>
            <person name="Shapiro H."/>
            <person name="Aerts A."/>
            <person name="Otillar R.P."/>
            <person name="Terry A.Y."/>
            <person name="Boore J.L."/>
            <person name="Simakov O."/>
            <person name="Marletaz F."/>
            <person name="Cho S.-J."/>
            <person name="Edsinger-Gonzales E."/>
            <person name="Havlak P."/>
            <person name="Kuo D.-H."/>
            <person name="Larsson T."/>
            <person name="Lv J."/>
            <person name="Arendt D."/>
            <person name="Savage R."/>
            <person name="Osoegawa K."/>
            <person name="de Jong P."/>
            <person name="Lindberg D.R."/>
            <person name="Seaver E.C."/>
            <person name="Weisblat D.A."/>
            <person name="Putnam N.H."/>
            <person name="Grigoriev I.V."/>
            <person name="Rokhsar D.S."/>
        </authorList>
    </citation>
    <scope>NUCLEOTIDE SEQUENCE</scope>
</reference>
<dbReference type="AlphaFoldDB" id="T1FB64"/>
<dbReference type="EMBL" id="KB097144">
    <property type="protein sequence ID" value="ESN98568.1"/>
    <property type="molecule type" value="Genomic_DNA"/>
</dbReference>
<dbReference type="KEGG" id="hro:HELRODRAFT_177047"/>
<accession>T1FB64</accession>
<protein>
    <submittedName>
        <fullName evidence="2 3">Uncharacterized protein</fullName>
    </submittedName>
</protein>
<keyword evidence="4" id="KW-1185">Reference proteome</keyword>
<evidence type="ECO:0000256" key="1">
    <source>
        <dbReference type="SAM" id="MobiDB-lite"/>
    </source>
</evidence>
<evidence type="ECO:0000313" key="3">
    <source>
        <dbReference type="EnsemblMetazoa" id="HelroP177047"/>
    </source>
</evidence>
<reference evidence="3" key="3">
    <citation type="submission" date="2015-06" db="UniProtKB">
        <authorList>
            <consortium name="EnsemblMetazoa"/>
        </authorList>
    </citation>
    <scope>IDENTIFICATION</scope>
</reference>
<feature type="region of interest" description="Disordered" evidence="1">
    <location>
        <begin position="56"/>
        <end position="78"/>
    </location>
</feature>
<dbReference type="InParanoid" id="T1FB64"/>
<dbReference type="HOGENOM" id="CLU_754955_0_0_1"/>
<feature type="region of interest" description="Disordered" evidence="1">
    <location>
        <begin position="1"/>
        <end position="40"/>
    </location>
</feature>
<dbReference type="GeneID" id="20206063"/>
<name>T1FB64_HELRO</name>
<dbReference type="RefSeq" id="XP_009023504.1">
    <property type="nucleotide sequence ID" value="XM_009025256.1"/>
</dbReference>
<gene>
    <name evidence="3" type="primary">20206063</name>
    <name evidence="2" type="ORF">HELRODRAFT_177047</name>
</gene>
<evidence type="ECO:0000313" key="2">
    <source>
        <dbReference type="EMBL" id="ESN98568.1"/>
    </source>
</evidence>
<reference evidence="2 4" key="2">
    <citation type="journal article" date="2013" name="Nature">
        <title>Insights into bilaterian evolution from three spiralian genomes.</title>
        <authorList>
            <person name="Simakov O."/>
            <person name="Marletaz F."/>
            <person name="Cho S.J."/>
            <person name="Edsinger-Gonzales E."/>
            <person name="Havlak P."/>
            <person name="Hellsten U."/>
            <person name="Kuo D.H."/>
            <person name="Larsson T."/>
            <person name="Lv J."/>
            <person name="Arendt D."/>
            <person name="Savage R."/>
            <person name="Osoegawa K."/>
            <person name="de Jong P."/>
            <person name="Grimwood J."/>
            <person name="Chapman J.A."/>
            <person name="Shapiro H."/>
            <person name="Aerts A."/>
            <person name="Otillar R.P."/>
            <person name="Terry A.Y."/>
            <person name="Boore J.L."/>
            <person name="Grigoriev I.V."/>
            <person name="Lindberg D.R."/>
            <person name="Seaver E.C."/>
            <person name="Weisblat D.A."/>
            <person name="Putnam N.H."/>
            <person name="Rokhsar D.S."/>
        </authorList>
    </citation>
    <scope>NUCLEOTIDE SEQUENCE</scope>
</reference>
<dbReference type="Proteomes" id="UP000015101">
    <property type="component" value="Unassembled WGS sequence"/>
</dbReference>
<dbReference type="EMBL" id="AMQM01005916">
    <property type="status" value="NOT_ANNOTATED_CDS"/>
    <property type="molecule type" value="Genomic_DNA"/>
</dbReference>
<feature type="region of interest" description="Disordered" evidence="1">
    <location>
        <begin position="250"/>
        <end position="271"/>
    </location>
</feature>
<sequence>MKKTTAKTPTHDKPELYKSYNDEESYDFPDYEDPDHDVISSRNDVVNSRNYVTDHRDDVMNSKNGGGRRGQPFHSRQKRKCRSDDYYDDVIQRCLHCETVCSPKFKMKLDCPECPDYKPSEMSSFHLPNQATTLKNTSKSEVFLATNKCEEKLTAPRLADGEICNITDISRQKYDVINHNINYNNVSNNSTKLTYPVNRLFNEVIVKTRDRYGPNFNNNDNINSSNNNKNNIVCKYNNFEHANNINANIANNNNNNNNNNSSPNNINNKIINNNITNKNNINTNNNINNNNNNNNNVNNNNFAIVDNNATSSLDFYDSYYSLHSDVIIQENNKNNKNNNKSNNKNNNNNRCCNDCNNYHNHNNYKII</sequence>
<dbReference type="CTD" id="20206063"/>
<evidence type="ECO:0000313" key="4">
    <source>
        <dbReference type="Proteomes" id="UP000015101"/>
    </source>
</evidence>
<feature type="compositionally biased region" description="Acidic residues" evidence="1">
    <location>
        <begin position="22"/>
        <end position="35"/>
    </location>
</feature>
<organism evidence="3 4">
    <name type="scientific">Helobdella robusta</name>
    <name type="common">Californian leech</name>
    <dbReference type="NCBI Taxonomy" id="6412"/>
    <lineage>
        <taxon>Eukaryota</taxon>
        <taxon>Metazoa</taxon>
        <taxon>Spiralia</taxon>
        <taxon>Lophotrochozoa</taxon>
        <taxon>Annelida</taxon>
        <taxon>Clitellata</taxon>
        <taxon>Hirudinea</taxon>
        <taxon>Rhynchobdellida</taxon>
        <taxon>Glossiphoniidae</taxon>
        <taxon>Helobdella</taxon>
    </lineage>
</organism>